<keyword evidence="1" id="KW-0472">Membrane</keyword>
<evidence type="ECO:0000313" key="3">
    <source>
        <dbReference type="Proteomes" id="UP000230790"/>
    </source>
</evidence>
<keyword evidence="1" id="KW-0812">Transmembrane</keyword>
<evidence type="ECO:0000256" key="1">
    <source>
        <dbReference type="SAM" id="Phobius"/>
    </source>
</evidence>
<comment type="caution">
    <text evidence="2">The sequence shown here is derived from an EMBL/GenBank/DDBJ whole genome shotgun (WGS) entry which is preliminary data.</text>
</comment>
<organism evidence="2 3">
    <name type="scientific">Candidatus Thermofonsia Clade 3 bacterium</name>
    <dbReference type="NCBI Taxonomy" id="2364212"/>
    <lineage>
        <taxon>Bacteria</taxon>
        <taxon>Bacillati</taxon>
        <taxon>Chloroflexota</taxon>
        <taxon>Candidatus Thermofontia</taxon>
        <taxon>Candidatus Thermofonsia Clade 3</taxon>
    </lineage>
</organism>
<proteinExistence type="predicted"/>
<dbReference type="Proteomes" id="UP000230790">
    <property type="component" value="Unassembled WGS sequence"/>
</dbReference>
<feature type="transmembrane region" description="Helical" evidence="1">
    <location>
        <begin position="259"/>
        <end position="280"/>
    </location>
</feature>
<evidence type="ECO:0000313" key="2">
    <source>
        <dbReference type="EMBL" id="PJF46615.1"/>
    </source>
</evidence>
<dbReference type="EMBL" id="PGTN01000124">
    <property type="protein sequence ID" value="PJF46615.1"/>
    <property type="molecule type" value="Genomic_DNA"/>
</dbReference>
<dbReference type="AlphaFoldDB" id="A0A2M8Q9X4"/>
<sequence length="285" mass="30242">MNMLQWLVSGAVLGIVAAASVAALAMARVQARHMQRVFFARLTNEGNAPTRYEVWTELVGQTDAAPNVSFEFRLDGQVLATSTFVEQDRSRAASLSKPGAAPAIPAQPTALVEKAHAVADLLAGLVPGVDAHLRRAEAQVRRGQAAAARMERTTARYRRVADSIANVANQRTSGHEADDGDVTLPTAASIPGAPPNAAHTPVVAPGQQLTLSLVVQRVKRDRAQTISFVVHSRPLAVSDAPTQHVQAGVRFEDQTGLRFFTPFAAIFLIAAGLIALLLVISARGL</sequence>
<protein>
    <submittedName>
        <fullName evidence="2">Uncharacterized protein</fullName>
    </submittedName>
</protein>
<keyword evidence="1" id="KW-1133">Transmembrane helix</keyword>
<gene>
    <name evidence="2" type="ORF">CUN48_12910</name>
</gene>
<name>A0A2M8Q9X4_9CHLR</name>
<reference evidence="2 3" key="1">
    <citation type="submission" date="2017-11" db="EMBL/GenBank/DDBJ databases">
        <title>Evolution of Phototrophy in the Chloroflexi Phylum Driven by Horizontal Gene Transfer.</title>
        <authorList>
            <person name="Ward L.M."/>
            <person name="Hemp J."/>
            <person name="Shih P.M."/>
            <person name="Mcglynn S.E."/>
            <person name="Fischer W."/>
        </authorList>
    </citation>
    <scope>NUCLEOTIDE SEQUENCE [LARGE SCALE GENOMIC DNA]</scope>
    <source>
        <strain evidence="2">JP3_7</strain>
    </source>
</reference>
<accession>A0A2M8Q9X4</accession>